<dbReference type="GO" id="GO:0004123">
    <property type="term" value="F:cystathionine gamma-lyase activity"/>
    <property type="evidence" value="ECO:0007669"/>
    <property type="project" value="TreeGrafter"/>
</dbReference>
<dbReference type="KEGG" id="tos:Theos_0840"/>
<dbReference type="Proteomes" id="UP000000211">
    <property type="component" value="Chromosome"/>
</dbReference>
<sequence>MKPETWLVQAGRPKAPGSPLNTPIVPASNFLLGAYAREDGTPTWAALEEVVGGLEGGQALAFASGMAAAAAVFSLLPPNARVVLPTDCYQGVVGLAEGGPWRLLRLPLGDTEAWVEAAKEADLLWLEPISNPLLEVPDLRAIAGAPRKGLLAVDNTFPTPLNLRPLDLGADLVVHSATKLLGGHSDLLLGVAVAREETLLERLRRARTLQGATPGALEAFLALRGLRTLAVRLERMQKTAQLLAERLQAHPQVERVLYPGLPTHPGHDRARELLRGFGAVVSFVVKGGAEGADGVLGRVRLIRHATSLGGVESTMERRSALPGQGHLPPGLLRLSVGLEDPEDLWGDLKGALEGA</sequence>
<dbReference type="eggNOG" id="COG0626">
    <property type="taxonomic scope" value="Bacteria"/>
</dbReference>
<reference evidence="6 7" key="1">
    <citation type="journal article" date="2013" name="Genome Announc.">
        <title>Whole Genome Sequencing of Thermus oshimai JL-2 and Thermus thermophilus JL-18, Incomplete Denitrifiers from the United States Great Basin.</title>
        <authorList>
            <person name="Murugapiran S.K."/>
            <person name="Huntemann M."/>
            <person name="Wei C.L."/>
            <person name="Han J."/>
            <person name="Detter J.C."/>
            <person name="Han C.S."/>
            <person name="Erkkila T.H."/>
            <person name="Teshima H."/>
            <person name="Chen A."/>
            <person name="Kyrpides N."/>
            <person name="Mavrommatis K."/>
            <person name="Markowitz V."/>
            <person name="Szeto E."/>
            <person name="Ivanova N."/>
            <person name="Pagani I."/>
            <person name="Lam J."/>
            <person name="McDonald A.I."/>
            <person name="Dodsworth J.A."/>
            <person name="Pati A."/>
            <person name="Goodwin L."/>
            <person name="Peters L."/>
            <person name="Pitluck S."/>
            <person name="Woyke T."/>
            <person name="Hedlund B.P."/>
        </authorList>
    </citation>
    <scope>NUCLEOTIDE SEQUENCE</scope>
    <source>
        <strain evidence="6 7">JL-2</strain>
    </source>
</reference>
<dbReference type="EMBL" id="CP003249">
    <property type="protein sequence ID" value="AFV75897.1"/>
    <property type="molecule type" value="Genomic_DNA"/>
</dbReference>
<gene>
    <name evidence="6" type="ORF">Theos_0840</name>
</gene>
<dbReference type="Gene3D" id="3.90.1150.10">
    <property type="entry name" value="Aspartate Aminotransferase, domain 1"/>
    <property type="match status" value="1"/>
</dbReference>
<keyword evidence="3 4" id="KW-0663">Pyridoxal phosphate</keyword>
<feature type="modified residue" description="N6-(pyridoxal phosphate)lysine" evidence="4">
    <location>
        <position position="179"/>
    </location>
</feature>
<dbReference type="STRING" id="751945.Theos_0840"/>
<dbReference type="InterPro" id="IPR015424">
    <property type="entry name" value="PyrdxlP-dep_Trfase"/>
</dbReference>
<evidence type="ECO:0000256" key="2">
    <source>
        <dbReference type="ARBA" id="ARBA00009077"/>
    </source>
</evidence>
<evidence type="ECO:0000256" key="1">
    <source>
        <dbReference type="ARBA" id="ARBA00001933"/>
    </source>
</evidence>
<evidence type="ECO:0000256" key="4">
    <source>
        <dbReference type="PIRSR" id="PIRSR001434-2"/>
    </source>
</evidence>
<dbReference type="SUPFAM" id="SSF53383">
    <property type="entry name" value="PLP-dependent transferases"/>
    <property type="match status" value="1"/>
</dbReference>
<dbReference type="HOGENOM" id="CLU_018986_2_2_0"/>
<dbReference type="InterPro" id="IPR000277">
    <property type="entry name" value="Cys/Met-Metab_PyrdxlP-dep_enz"/>
</dbReference>
<dbReference type="PIRSF" id="PIRSF001434">
    <property type="entry name" value="CGS"/>
    <property type="match status" value="1"/>
</dbReference>
<evidence type="ECO:0000256" key="3">
    <source>
        <dbReference type="ARBA" id="ARBA00022898"/>
    </source>
</evidence>
<dbReference type="PATRIC" id="fig|751945.3.peg.831"/>
<keyword evidence="6" id="KW-0456">Lyase</keyword>
<dbReference type="GO" id="GO:0019346">
    <property type="term" value="P:transsulfuration"/>
    <property type="evidence" value="ECO:0007669"/>
    <property type="project" value="InterPro"/>
</dbReference>
<dbReference type="Gene3D" id="3.40.640.10">
    <property type="entry name" value="Type I PLP-dependent aspartate aminotransferase-like (Major domain)"/>
    <property type="match status" value="1"/>
</dbReference>
<dbReference type="Pfam" id="PF01053">
    <property type="entry name" value="Cys_Met_Meta_PP"/>
    <property type="match status" value="1"/>
</dbReference>
<protein>
    <submittedName>
        <fullName evidence="6">Cystathionine beta-lyase/cystathionine gamma-synthase</fullName>
    </submittedName>
</protein>
<dbReference type="AlphaFoldDB" id="K7RHM4"/>
<organism evidence="6 7">
    <name type="scientific">Thermus oshimai JL-2</name>
    <dbReference type="NCBI Taxonomy" id="751945"/>
    <lineage>
        <taxon>Bacteria</taxon>
        <taxon>Thermotogati</taxon>
        <taxon>Deinococcota</taxon>
        <taxon>Deinococci</taxon>
        <taxon>Thermales</taxon>
        <taxon>Thermaceae</taxon>
        <taxon>Thermus</taxon>
    </lineage>
</organism>
<keyword evidence="7" id="KW-1185">Reference proteome</keyword>
<comment type="similarity">
    <text evidence="2 5">Belongs to the trans-sulfuration enzymes family.</text>
</comment>
<dbReference type="InterPro" id="IPR015421">
    <property type="entry name" value="PyrdxlP-dep_Trfase_major"/>
</dbReference>
<dbReference type="GO" id="GO:0005737">
    <property type="term" value="C:cytoplasm"/>
    <property type="evidence" value="ECO:0007669"/>
    <property type="project" value="TreeGrafter"/>
</dbReference>
<proteinExistence type="inferred from homology"/>
<dbReference type="GO" id="GO:0030170">
    <property type="term" value="F:pyridoxal phosphate binding"/>
    <property type="evidence" value="ECO:0007669"/>
    <property type="project" value="InterPro"/>
</dbReference>
<evidence type="ECO:0000313" key="7">
    <source>
        <dbReference type="Proteomes" id="UP000000211"/>
    </source>
</evidence>
<evidence type="ECO:0000313" key="6">
    <source>
        <dbReference type="EMBL" id="AFV75897.1"/>
    </source>
</evidence>
<dbReference type="PANTHER" id="PTHR11808">
    <property type="entry name" value="TRANS-SULFURATION ENZYME FAMILY MEMBER"/>
    <property type="match status" value="1"/>
</dbReference>
<dbReference type="GO" id="GO:0003962">
    <property type="term" value="F:cystathionine gamma-synthase activity"/>
    <property type="evidence" value="ECO:0007669"/>
    <property type="project" value="TreeGrafter"/>
</dbReference>
<name>K7RHM4_THEOS</name>
<dbReference type="GO" id="GO:0019343">
    <property type="term" value="P:cysteine biosynthetic process via cystathionine"/>
    <property type="evidence" value="ECO:0007669"/>
    <property type="project" value="TreeGrafter"/>
</dbReference>
<comment type="cofactor">
    <cofactor evidence="1 5">
        <name>pyridoxal 5'-phosphate</name>
        <dbReference type="ChEBI" id="CHEBI:597326"/>
    </cofactor>
</comment>
<accession>K7RHM4</accession>
<dbReference type="PANTHER" id="PTHR11808:SF15">
    <property type="entry name" value="CYSTATHIONINE GAMMA-LYASE"/>
    <property type="match status" value="1"/>
</dbReference>
<evidence type="ECO:0000256" key="5">
    <source>
        <dbReference type="RuleBase" id="RU362118"/>
    </source>
</evidence>
<dbReference type="InterPro" id="IPR015422">
    <property type="entry name" value="PyrdxlP-dep_Trfase_small"/>
</dbReference>